<dbReference type="AlphaFoldDB" id="A0A8S1TV47"/>
<name>A0A8S1TV47_PAROT</name>
<proteinExistence type="predicted"/>
<organism evidence="1 2">
    <name type="scientific">Paramecium octaurelia</name>
    <dbReference type="NCBI Taxonomy" id="43137"/>
    <lineage>
        <taxon>Eukaryota</taxon>
        <taxon>Sar</taxon>
        <taxon>Alveolata</taxon>
        <taxon>Ciliophora</taxon>
        <taxon>Intramacronucleata</taxon>
        <taxon>Oligohymenophorea</taxon>
        <taxon>Peniculida</taxon>
        <taxon>Parameciidae</taxon>
        <taxon>Paramecium</taxon>
    </lineage>
</organism>
<keyword evidence="2" id="KW-1185">Reference proteome</keyword>
<evidence type="ECO:0000313" key="1">
    <source>
        <dbReference type="EMBL" id="CAD8156515.1"/>
    </source>
</evidence>
<gene>
    <name evidence="1" type="ORF">POCTA_138.1.T0320161</name>
</gene>
<sequence length="73" mass="8331">MQIDQAFLENLNKGFKLILTRMSISEIKQSLMLPSRISVQINKQILCERVGIKIGIEKCLEILQPRSSQEVST</sequence>
<accession>A0A8S1TV47</accession>
<protein>
    <submittedName>
        <fullName evidence="1">Uncharacterized protein</fullName>
    </submittedName>
</protein>
<comment type="caution">
    <text evidence="1">The sequence shown here is derived from an EMBL/GenBank/DDBJ whole genome shotgun (WGS) entry which is preliminary data.</text>
</comment>
<dbReference type="Proteomes" id="UP000683925">
    <property type="component" value="Unassembled WGS sequence"/>
</dbReference>
<reference evidence="1" key="1">
    <citation type="submission" date="2021-01" db="EMBL/GenBank/DDBJ databases">
        <authorList>
            <consortium name="Genoscope - CEA"/>
            <person name="William W."/>
        </authorList>
    </citation>
    <scope>NUCLEOTIDE SEQUENCE</scope>
</reference>
<dbReference type="EMBL" id="CAJJDP010000032">
    <property type="protein sequence ID" value="CAD8156515.1"/>
    <property type="molecule type" value="Genomic_DNA"/>
</dbReference>
<evidence type="ECO:0000313" key="2">
    <source>
        <dbReference type="Proteomes" id="UP000683925"/>
    </source>
</evidence>